<protein>
    <submittedName>
        <fullName evidence="5">Thrombospondin type-1 domain-containing protein 4-like isoform X2</fullName>
    </submittedName>
</protein>
<keyword evidence="3" id="KW-0472">Membrane</keyword>
<keyword evidence="4" id="KW-1185">Reference proteome</keyword>
<evidence type="ECO:0000256" key="2">
    <source>
        <dbReference type="ARBA" id="ARBA00022525"/>
    </source>
</evidence>
<accession>A0ABM1SXL0</accession>
<dbReference type="PROSITE" id="PS50092">
    <property type="entry name" value="TSP1"/>
    <property type="match status" value="1"/>
</dbReference>
<dbReference type="Pfam" id="PF00090">
    <property type="entry name" value="TSP_1"/>
    <property type="match status" value="2"/>
</dbReference>
<gene>
    <name evidence="5" type="primary">LOC106464866</name>
</gene>
<dbReference type="SUPFAM" id="SSF82895">
    <property type="entry name" value="TSP-1 type 1 repeat"/>
    <property type="match status" value="1"/>
</dbReference>
<dbReference type="GeneID" id="106464866"/>
<keyword evidence="2" id="KW-0964">Secreted</keyword>
<comment type="subcellular location">
    <subcellularLocation>
        <location evidence="1">Secreted</location>
    </subcellularLocation>
</comment>
<dbReference type="InterPro" id="IPR000884">
    <property type="entry name" value="TSP1_rpt"/>
</dbReference>
<dbReference type="PANTHER" id="PTHR13723">
    <property type="entry name" value="ADAMTS A DISINTEGRIN AND METALLOPROTEASE WITH THROMBOSPONDIN MOTIFS PROTEASE"/>
    <property type="match status" value="1"/>
</dbReference>
<evidence type="ECO:0000256" key="1">
    <source>
        <dbReference type="ARBA" id="ARBA00004613"/>
    </source>
</evidence>
<dbReference type="PANTHER" id="PTHR13723:SF316">
    <property type="entry name" value="LONELY HEART, ISOFORM A"/>
    <property type="match status" value="1"/>
</dbReference>
<keyword evidence="3" id="KW-0812">Transmembrane</keyword>
<dbReference type="InterPro" id="IPR036383">
    <property type="entry name" value="TSP1_rpt_sf"/>
</dbReference>
<reference evidence="5" key="1">
    <citation type="submission" date="2025-08" db="UniProtKB">
        <authorList>
            <consortium name="RefSeq"/>
        </authorList>
    </citation>
    <scope>IDENTIFICATION</scope>
    <source>
        <tissue evidence="5">Muscle</tissue>
    </source>
</reference>
<feature type="transmembrane region" description="Helical" evidence="3">
    <location>
        <begin position="20"/>
        <end position="38"/>
    </location>
</feature>
<proteinExistence type="predicted"/>
<evidence type="ECO:0000313" key="4">
    <source>
        <dbReference type="Proteomes" id="UP000694941"/>
    </source>
</evidence>
<organism evidence="4 5">
    <name type="scientific">Limulus polyphemus</name>
    <name type="common">Atlantic horseshoe crab</name>
    <dbReference type="NCBI Taxonomy" id="6850"/>
    <lineage>
        <taxon>Eukaryota</taxon>
        <taxon>Metazoa</taxon>
        <taxon>Ecdysozoa</taxon>
        <taxon>Arthropoda</taxon>
        <taxon>Chelicerata</taxon>
        <taxon>Merostomata</taxon>
        <taxon>Xiphosura</taxon>
        <taxon>Limulidae</taxon>
        <taxon>Limulus</taxon>
    </lineage>
</organism>
<evidence type="ECO:0000313" key="5">
    <source>
        <dbReference type="RefSeq" id="XP_022248366.1"/>
    </source>
</evidence>
<keyword evidence="3" id="KW-1133">Transmembrane helix</keyword>
<dbReference type="Proteomes" id="UP000694941">
    <property type="component" value="Unplaced"/>
</dbReference>
<dbReference type="RefSeq" id="XP_022248366.1">
    <property type="nucleotide sequence ID" value="XM_022392658.1"/>
</dbReference>
<dbReference type="InterPro" id="IPR050439">
    <property type="entry name" value="ADAMTS_ADAMTS-like"/>
</dbReference>
<dbReference type="Gene3D" id="2.20.100.10">
    <property type="entry name" value="Thrombospondin type-1 (TSP1) repeat"/>
    <property type="match status" value="1"/>
</dbReference>
<dbReference type="SMART" id="SM00209">
    <property type="entry name" value="TSP1"/>
    <property type="match status" value="1"/>
</dbReference>
<name>A0ABM1SXL0_LIMPO</name>
<sequence>MTYVTHVQRIENIMITIKNIIRTTVFLVLLVGVTWGAARNHSDQVDIHKRHQHLASSRTTWSTRIGVWGSWSNWSACSRTCGRGVSTQSRECLVAPRSRRFISHRRIRTRRNHKRGKGKCLGVYKRFQLCNLKPCKLSLDHRKEQCATFDGQNFRGRYYRWVPYIKEIEKCELHCRPVGYQFYARLAKIVEDGTSCSAETSMDKVCIAGHCKVSKLYFEQ</sequence>
<evidence type="ECO:0000256" key="3">
    <source>
        <dbReference type="SAM" id="Phobius"/>
    </source>
</evidence>